<dbReference type="InterPro" id="IPR001509">
    <property type="entry name" value="Epimerase_deHydtase"/>
</dbReference>
<dbReference type="GO" id="GO:0016616">
    <property type="term" value="F:oxidoreductase activity, acting on the CH-OH group of donors, NAD or NADP as acceptor"/>
    <property type="evidence" value="ECO:0007669"/>
    <property type="project" value="TreeGrafter"/>
</dbReference>
<evidence type="ECO:0000259" key="3">
    <source>
        <dbReference type="Pfam" id="PF01370"/>
    </source>
</evidence>
<evidence type="ECO:0000313" key="4">
    <source>
        <dbReference type="EMBL" id="GGZ73732.1"/>
    </source>
</evidence>
<dbReference type="PANTHER" id="PTHR10366:SF564">
    <property type="entry name" value="STEROL-4-ALPHA-CARBOXYLATE 3-DEHYDROGENASE, DECARBOXYLATING"/>
    <property type="match status" value="1"/>
</dbReference>
<reference evidence="4" key="2">
    <citation type="submission" date="2020-09" db="EMBL/GenBank/DDBJ databases">
        <authorList>
            <person name="Sun Q."/>
            <person name="Kim S."/>
        </authorList>
    </citation>
    <scope>NUCLEOTIDE SEQUENCE</scope>
    <source>
        <strain evidence="4">KCTC 12710</strain>
    </source>
</reference>
<dbReference type="AlphaFoldDB" id="A0A918V6B2"/>
<keyword evidence="1" id="KW-0560">Oxidoreductase</keyword>
<dbReference type="Gene3D" id="3.40.50.720">
    <property type="entry name" value="NAD(P)-binding Rossmann-like Domain"/>
    <property type="match status" value="1"/>
</dbReference>
<protein>
    <submittedName>
        <fullName evidence="4">NAD-dependent epimerase</fullName>
    </submittedName>
</protein>
<accession>A0A918V6B2</accession>
<organism evidence="4 5">
    <name type="scientific">Algibacter mikhailovii</name>
    <dbReference type="NCBI Taxonomy" id="425498"/>
    <lineage>
        <taxon>Bacteria</taxon>
        <taxon>Pseudomonadati</taxon>
        <taxon>Bacteroidota</taxon>
        <taxon>Flavobacteriia</taxon>
        <taxon>Flavobacteriales</taxon>
        <taxon>Flavobacteriaceae</taxon>
        <taxon>Algibacter</taxon>
    </lineage>
</organism>
<name>A0A918V6B2_9FLAO</name>
<sequence>MKKIGIIGGSGFIGSYNTKKFLLEGYYVKVSTTDLSKKEKYEHLKALPNSENLEIVQLKLENKDELKDFLEGCAIIVHGGTPFQLDFTDPKAELFDPTIIGTENFLAAIQNVPKVEKVVFVASVAGFNTHFPLLPGTKKEGDQVDENDPPYMNEEDHPYAQAKFIANQTVEKFIKEHPNLTFEITTVSPTGVMGKALSARKDSTSMGLQYLFKNEIAPNPFVQMFYDNNIDFAMVDVADVANGIFKAATSTGIHGKNYLLSSESYKMSDITLMLNHKAPEGQPSIIYKNDLAKKELGIDFNSARIPLNQFSE</sequence>
<comment type="caution">
    <text evidence="4">The sequence shown here is derived from an EMBL/GenBank/DDBJ whole genome shotgun (WGS) entry which is preliminary data.</text>
</comment>
<reference evidence="4" key="1">
    <citation type="journal article" date="2014" name="Int. J. Syst. Evol. Microbiol.">
        <title>Complete genome sequence of Corynebacterium casei LMG S-19264T (=DSM 44701T), isolated from a smear-ripened cheese.</title>
        <authorList>
            <consortium name="US DOE Joint Genome Institute (JGI-PGF)"/>
            <person name="Walter F."/>
            <person name="Albersmeier A."/>
            <person name="Kalinowski J."/>
            <person name="Ruckert C."/>
        </authorList>
    </citation>
    <scope>NUCLEOTIDE SEQUENCE</scope>
    <source>
        <strain evidence="4">KCTC 12710</strain>
    </source>
</reference>
<comment type="similarity">
    <text evidence="2">Belongs to the NAD(P)-dependent epimerase/dehydratase family. Dihydroflavonol-4-reductase subfamily.</text>
</comment>
<evidence type="ECO:0000313" key="5">
    <source>
        <dbReference type="Proteomes" id="UP000636004"/>
    </source>
</evidence>
<dbReference type="Proteomes" id="UP000636004">
    <property type="component" value="Unassembled WGS sequence"/>
</dbReference>
<keyword evidence="5" id="KW-1185">Reference proteome</keyword>
<dbReference type="InterPro" id="IPR036291">
    <property type="entry name" value="NAD(P)-bd_dom_sf"/>
</dbReference>
<gene>
    <name evidence="4" type="ORF">GCM10007028_08750</name>
</gene>
<dbReference type="EMBL" id="BMWZ01000002">
    <property type="protein sequence ID" value="GGZ73732.1"/>
    <property type="molecule type" value="Genomic_DNA"/>
</dbReference>
<evidence type="ECO:0000256" key="2">
    <source>
        <dbReference type="ARBA" id="ARBA00023445"/>
    </source>
</evidence>
<dbReference type="RefSeq" id="WP_189359560.1">
    <property type="nucleotide sequence ID" value="NZ_BMWZ01000002.1"/>
</dbReference>
<feature type="domain" description="NAD-dependent epimerase/dehydratase" evidence="3">
    <location>
        <begin position="6"/>
        <end position="258"/>
    </location>
</feature>
<dbReference type="SUPFAM" id="SSF51735">
    <property type="entry name" value="NAD(P)-binding Rossmann-fold domains"/>
    <property type="match status" value="1"/>
</dbReference>
<dbReference type="InterPro" id="IPR050425">
    <property type="entry name" value="NAD(P)_dehydrat-like"/>
</dbReference>
<dbReference type="PANTHER" id="PTHR10366">
    <property type="entry name" value="NAD DEPENDENT EPIMERASE/DEHYDRATASE"/>
    <property type="match status" value="1"/>
</dbReference>
<dbReference type="Pfam" id="PF01370">
    <property type="entry name" value="Epimerase"/>
    <property type="match status" value="1"/>
</dbReference>
<proteinExistence type="inferred from homology"/>
<evidence type="ECO:0000256" key="1">
    <source>
        <dbReference type="ARBA" id="ARBA00023002"/>
    </source>
</evidence>